<sequence>MVFEWDPDKAETNLAKHGVAFEAAGDFDFTTSIIRLDNRIDYGEPRWVAVGFIGRRLHVLVFSGRKAGLRIISLRRANSRERRNYEQAKA</sequence>
<evidence type="ECO:0000313" key="1">
    <source>
        <dbReference type="EMBL" id="KGM30429.1"/>
    </source>
</evidence>
<dbReference type="Gene3D" id="3.10.450.530">
    <property type="entry name" value="Ribonuclease toxin, BrnT, of type II toxin-antitoxin system"/>
    <property type="match status" value="1"/>
</dbReference>
<dbReference type="EMBL" id="JANX01000846">
    <property type="protein sequence ID" value="KGM30429.1"/>
    <property type="molecule type" value="Genomic_DNA"/>
</dbReference>
<accession>A0A0A0CXC5</accession>
<dbReference type="Proteomes" id="UP000029995">
    <property type="component" value="Unassembled WGS sequence"/>
</dbReference>
<gene>
    <name evidence="1" type="ORF">P409_33090</name>
</gene>
<evidence type="ECO:0000313" key="2">
    <source>
        <dbReference type="Proteomes" id="UP000029995"/>
    </source>
</evidence>
<comment type="caution">
    <text evidence="1">The sequence shown here is derived from an EMBL/GenBank/DDBJ whole genome shotgun (WGS) entry which is preliminary data.</text>
</comment>
<reference evidence="1 2" key="1">
    <citation type="submission" date="2014-01" db="EMBL/GenBank/DDBJ databases">
        <title>Genome sequence determination for a cystic fibrosis isolate, Inquilinus limosus.</title>
        <authorList>
            <person name="Pino M."/>
            <person name="Di Conza J."/>
            <person name="Gutkind G."/>
        </authorList>
    </citation>
    <scope>NUCLEOTIDE SEQUENCE [LARGE SCALE GENOMIC DNA]</scope>
    <source>
        <strain evidence="1 2">MP06</strain>
    </source>
</reference>
<proteinExistence type="predicted"/>
<dbReference type="InterPro" id="IPR038573">
    <property type="entry name" value="BrnT_sf"/>
</dbReference>
<dbReference type="InterPro" id="IPR007460">
    <property type="entry name" value="BrnT_toxin"/>
</dbReference>
<protein>
    <recommendedName>
        <fullName evidence="3">BrnT family toxin</fullName>
    </recommendedName>
</protein>
<dbReference type="Pfam" id="PF04365">
    <property type="entry name" value="BrnT_toxin"/>
    <property type="match status" value="1"/>
</dbReference>
<dbReference type="AlphaFoldDB" id="A0A0A0CXC5"/>
<organism evidence="1 2">
    <name type="scientific">Inquilinus limosus MP06</name>
    <dbReference type="NCBI Taxonomy" id="1398085"/>
    <lineage>
        <taxon>Bacteria</taxon>
        <taxon>Pseudomonadati</taxon>
        <taxon>Pseudomonadota</taxon>
        <taxon>Alphaproteobacteria</taxon>
        <taxon>Rhodospirillales</taxon>
        <taxon>Rhodospirillaceae</taxon>
        <taxon>Inquilinus</taxon>
    </lineage>
</organism>
<name>A0A0A0CXC5_9PROT</name>
<evidence type="ECO:0008006" key="3">
    <source>
        <dbReference type="Google" id="ProtNLM"/>
    </source>
</evidence>